<dbReference type="Proteomes" id="UP000814140">
    <property type="component" value="Unassembled WGS sequence"/>
</dbReference>
<reference evidence="1" key="2">
    <citation type="journal article" date="2022" name="New Phytol.">
        <title>Evolutionary transition to the ectomycorrhizal habit in the genomes of a hyperdiverse lineage of mushroom-forming fungi.</title>
        <authorList>
            <person name="Looney B."/>
            <person name="Miyauchi S."/>
            <person name="Morin E."/>
            <person name="Drula E."/>
            <person name="Courty P.E."/>
            <person name="Kohler A."/>
            <person name="Kuo A."/>
            <person name="LaButti K."/>
            <person name="Pangilinan J."/>
            <person name="Lipzen A."/>
            <person name="Riley R."/>
            <person name="Andreopoulos W."/>
            <person name="He G."/>
            <person name="Johnson J."/>
            <person name="Nolan M."/>
            <person name="Tritt A."/>
            <person name="Barry K.W."/>
            <person name="Grigoriev I.V."/>
            <person name="Nagy L.G."/>
            <person name="Hibbett D."/>
            <person name="Henrissat B."/>
            <person name="Matheny P.B."/>
            <person name="Labbe J."/>
            <person name="Martin F.M."/>
        </authorList>
    </citation>
    <scope>NUCLEOTIDE SEQUENCE</scope>
    <source>
        <strain evidence="1">HHB10654</strain>
    </source>
</reference>
<name>A0ACB8SLY5_9AGAM</name>
<evidence type="ECO:0000313" key="1">
    <source>
        <dbReference type="EMBL" id="KAI0057529.1"/>
    </source>
</evidence>
<sequence length="659" mass="72204">MLFNETCCVTSEAWRHGMGKRDDRRVIESVRTALCDPDLSSLSPGIERDSGLLIYSAFIERSYHELYEIWDKKHILLMLPITLVHGIQSHEHWKDRIFIFQLGNGSPNLLKAGDSLGILVHMHEDSSGVDLPAQLLFSQCPAHMVGIHSDADALVAHLAKNLFQRLDPTTLGVWEGDIVEEPNEPVHVLVVLKDAPANLPLSLRRGQGPPSMVKWEGMAIIGGSRGSKKTEDTDGELAIERVACKGHRSPVTQLACGVSSGVSERDRRVGNTRSSLSGSWFVSTVKPLRIIGQEISQSSSVTDLKLEAPVTVRVILVNDGVGRAQLEVAAGIICDGLLYETSPRDSVASRERPGTLDGGCRSYAEVLRVEGYSLHDPVKKTLQRREDNSPTFLDGSSPHSVGQSRAGGCTPVRVCYGRAFLMRPLSTILCGVRSIPHDDDRGGRRNEKTSMLEMLVTGEPALQQPESSDRGPHSTGRESDKGRTGRKEPTHFERYHESPPVPSRSGIGKDSRTDAPVTTKSITGSRKGSPVVVSTRGYEKGPKKRRGDARWMGFALSSIVHEKAIHKSKRRVLYLRKCACATLNANEFVGGEEISDVVTEPHSHKPFDSIHTLRSTIVYTHPSTCNTTHHTDYEDEEPFTGKSVVLRSTDSDGPVPIGG</sequence>
<accession>A0ACB8SLY5</accession>
<reference evidence="1" key="1">
    <citation type="submission" date="2021-03" db="EMBL/GenBank/DDBJ databases">
        <authorList>
            <consortium name="DOE Joint Genome Institute"/>
            <person name="Ahrendt S."/>
            <person name="Looney B.P."/>
            <person name="Miyauchi S."/>
            <person name="Morin E."/>
            <person name="Drula E."/>
            <person name="Courty P.E."/>
            <person name="Chicoki N."/>
            <person name="Fauchery L."/>
            <person name="Kohler A."/>
            <person name="Kuo A."/>
            <person name="Labutti K."/>
            <person name="Pangilinan J."/>
            <person name="Lipzen A."/>
            <person name="Riley R."/>
            <person name="Andreopoulos W."/>
            <person name="He G."/>
            <person name="Johnson J."/>
            <person name="Barry K.W."/>
            <person name="Grigoriev I.V."/>
            <person name="Nagy L."/>
            <person name="Hibbett D."/>
            <person name="Henrissat B."/>
            <person name="Matheny P.B."/>
            <person name="Labbe J."/>
            <person name="Martin F."/>
        </authorList>
    </citation>
    <scope>NUCLEOTIDE SEQUENCE</scope>
    <source>
        <strain evidence="1">HHB10654</strain>
    </source>
</reference>
<organism evidence="1 2">
    <name type="scientific">Artomyces pyxidatus</name>
    <dbReference type="NCBI Taxonomy" id="48021"/>
    <lineage>
        <taxon>Eukaryota</taxon>
        <taxon>Fungi</taxon>
        <taxon>Dikarya</taxon>
        <taxon>Basidiomycota</taxon>
        <taxon>Agaricomycotina</taxon>
        <taxon>Agaricomycetes</taxon>
        <taxon>Russulales</taxon>
        <taxon>Auriscalpiaceae</taxon>
        <taxon>Artomyces</taxon>
    </lineage>
</organism>
<evidence type="ECO:0000313" key="2">
    <source>
        <dbReference type="Proteomes" id="UP000814140"/>
    </source>
</evidence>
<keyword evidence="2" id="KW-1185">Reference proteome</keyword>
<gene>
    <name evidence="1" type="ORF">BV25DRAFT_1841635</name>
</gene>
<proteinExistence type="predicted"/>
<dbReference type="EMBL" id="MU277246">
    <property type="protein sequence ID" value="KAI0057529.1"/>
    <property type="molecule type" value="Genomic_DNA"/>
</dbReference>
<comment type="caution">
    <text evidence="1">The sequence shown here is derived from an EMBL/GenBank/DDBJ whole genome shotgun (WGS) entry which is preliminary data.</text>
</comment>
<protein>
    <submittedName>
        <fullName evidence="1">Uncharacterized protein</fullName>
    </submittedName>
</protein>